<evidence type="ECO:0000313" key="1">
    <source>
        <dbReference type="EMBL" id="RNA12990.1"/>
    </source>
</evidence>
<comment type="caution">
    <text evidence="1">The sequence shown here is derived from an EMBL/GenBank/DDBJ whole genome shotgun (WGS) entry which is preliminary data.</text>
</comment>
<evidence type="ECO:0000313" key="2">
    <source>
        <dbReference type="Proteomes" id="UP000276133"/>
    </source>
</evidence>
<reference evidence="1 2" key="1">
    <citation type="journal article" date="2018" name="Sci. Rep.">
        <title>Genomic signatures of local adaptation to the degree of environmental predictability in rotifers.</title>
        <authorList>
            <person name="Franch-Gras L."/>
            <person name="Hahn C."/>
            <person name="Garcia-Roger E.M."/>
            <person name="Carmona M.J."/>
            <person name="Serra M."/>
            <person name="Gomez A."/>
        </authorList>
    </citation>
    <scope>NUCLEOTIDE SEQUENCE [LARGE SCALE GENOMIC DNA]</scope>
    <source>
        <strain evidence="1">HYR1</strain>
    </source>
</reference>
<gene>
    <name evidence="1" type="ORF">BpHYR1_047462</name>
</gene>
<protein>
    <submittedName>
        <fullName evidence="1">Uncharacterized protein</fullName>
    </submittedName>
</protein>
<dbReference type="EMBL" id="REGN01005538">
    <property type="protein sequence ID" value="RNA12990.1"/>
    <property type="molecule type" value="Genomic_DNA"/>
</dbReference>
<organism evidence="1 2">
    <name type="scientific">Brachionus plicatilis</name>
    <name type="common">Marine rotifer</name>
    <name type="synonym">Brachionus muelleri</name>
    <dbReference type="NCBI Taxonomy" id="10195"/>
    <lineage>
        <taxon>Eukaryota</taxon>
        <taxon>Metazoa</taxon>
        <taxon>Spiralia</taxon>
        <taxon>Gnathifera</taxon>
        <taxon>Rotifera</taxon>
        <taxon>Eurotatoria</taxon>
        <taxon>Monogononta</taxon>
        <taxon>Pseudotrocha</taxon>
        <taxon>Ploima</taxon>
        <taxon>Brachionidae</taxon>
        <taxon>Brachionus</taxon>
    </lineage>
</organism>
<accession>A0A3M7QNT6</accession>
<keyword evidence="2" id="KW-1185">Reference proteome</keyword>
<sequence length="164" mass="19106">MLVTYSRVMKNNLQIKMNLGLVISNTTSNFYGQDVFDLVFKPDFFTKHLMLCLSISIKKVYLGGKPVRRKAGSIMKPACRTNRHFLSNVYYEHLKIVETIKLPVAFTYLNINTIGNERGNIILIKIQKFQFLYFVKFLKSFIFCFLGFNRIEQKLENENDAVQG</sequence>
<proteinExistence type="predicted"/>
<dbReference type="AlphaFoldDB" id="A0A3M7QNT6"/>
<dbReference type="Proteomes" id="UP000276133">
    <property type="component" value="Unassembled WGS sequence"/>
</dbReference>
<name>A0A3M7QNT6_BRAPC</name>